<dbReference type="InterPro" id="IPR022727">
    <property type="entry name" value="Cuticle_C1"/>
</dbReference>
<dbReference type="PANTHER" id="PTHR39068">
    <property type="entry name" value="LARVAL/PUPAL CUTICLE PROTEIN H1C-LIKE PROTEIN-RELATED"/>
    <property type="match status" value="1"/>
</dbReference>
<keyword evidence="2" id="KW-0732">Signal</keyword>
<feature type="chain" id="PRO_5008905688" evidence="2">
    <location>
        <begin position="18"/>
        <end position="169"/>
    </location>
</feature>
<dbReference type="OMA" id="RKSDIRY"/>
<reference evidence="3 4" key="1">
    <citation type="journal article" date="2016" name="Genome Biol. Evol.">
        <title>Gene Family Evolution Reflects Adaptation to Soil Environmental Stressors in the Genome of the Collembolan Orchesella cincta.</title>
        <authorList>
            <person name="Faddeeva-Vakhrusheva A."/>
            <person name="Derks M.F."/>
            <person name="Anvar S.Y."/>
            <person name="Agamennone V."/>
            <person name="Suring W."/>
            <person name="Smit S."/>
            <person name="van Straalen N.M."/>
            <person name="Roelofs D."/>
        </authorList>
    </citation>
    <scope>NUCLEOTIDE SEQUENCE [LARGE SCALE GENOMIC DNA]</scope>
    <source>
        <tissue evidence="3">Mixed pool</tissue>
    </source>
</reference>
<dbReference type="STRING" id="48709.A0A1D2NKQ5"/>
<dbReference type="Proteomes" id="UP000094527">
    <property type="component" value="Unassembled WGS sequence"/>
</dbReference>
<proteinExistence type="predicted"/>
<keyword evidence="1" id="KW-0677">Repeat</keyword>
<protein>
    <submittedName>
        <fullName evidence="3">Larval/pupal cuticle protein H1C</fullName>
    </submittedName>
</protein>
<comment type="caution">
    <text evidence="3">The sequence shown here is derived from an EMBL/GenBank/DDBJ whole genome shotgun (WGS) entry which is preliminary data.</text>
</comment>
<evidence type="ECO:0000256" key="1">
    <source>
        <dbReference type="ARBA" id="ARBA00022737"/>
    </source>
</evidence>
<sequence length="169" mass="16935">MFSKIAILVTFAAAASAISPGYVDSAYALGSQAEHTVRGFGGLSSVSKQAKAVDSAYSTVRKSDIRYTNDAGYAAHPVAYGHGYASPAGYAHGYASPAGYAHGYAAPAGYAHGYAAPAYAHHGYAGPALAHHGYAAPAGVAYAHRGYAGPAVAHHAAPIGYAHGGIAAL</sequence>
<dbReference type="OrthoDB" id="6630852at2759"/>
<feature type="signal peptide" evidence="2">
    <location>
        <begin position="1"/>
        <end position="17"/>
    </location>
</feature>
<evidence type="ECO:0000313" key="3">
    <source>
        <dbReference type="EMBL" id="ODN05840.1"/>
    </source>
</evidence>
<keyword evidence="4" id="KW-1185">Reference proteome</keyword>
<dbReference type="PANTHER" id="PTHR39068:SF2">
    <property type="entry name" value="MIP24391P"/>
    <property type="match status" value="1"/>
</dbReference>
<dbReference type="Pfam" id="PF11018">
    <property type="entry name" value="Cuticle_3"/>
    <property type="match status" value="1"/>
</dbReference>
<evidence type="ECO:0000256" key="2">
    <source>
        <dbReference type="SAM" id="SignalP"/>
    </source>
</evidence>
<accession>A0A1D2NKQ5</accession>
<name>A0A1D2NKQ5_ORCCI</name>
<dbReference type="AlphaFoldDB" id="A0A1D2NKQ5"/>
<evidence type="ECO:0000313" key="4">
    <source>
        <dbReference type="Proteomes" id="UP000094527"/>
    </source>
</evidence>
<gene>
    <name evidence="3" type="ORF">Ocin01_00841</name>
</gene>
<dbReference type="EMBL" id="LJIJ01000015">
    <property type="protein sequence ID" value="ODN05840.1"/>
    <property type="molecule type" value="Genomic_DNA"/>
</dbReference>
<organism evidence="3 4">
    <name type="scientific">Orchesella cincta</name>
    <name type="common">Springtail</name>
    <name type="synonym">Podura cincta</name>
    <dbReference type="NCBI Taxonomy" id="48709"/>
    <lineage>
        <taxon>Eukaryota</taxon>
        <taxon>Metazoa</taxon>
        <taxon>Ecdysozoa</taxon>
        <taxon>Arthropoda</taxon>
        <taxon>Hexapoda</taxon>
        <taxon>Collembola</taxon>
        <taxon>Entomobryomorpha</taxon>
        <taxon>Entomobryoidea</taxon>
        <taxon>Orchesellidae</taxon>
        <taxon>Orchesellinae</taxon>
        <taxon>Orchesella</taxon>
    </lineage>
</organism>